<dbReference type="Gene3D" id="3.30.450.20">
    <property type="entry name" value="PAS domain"/>
    <property type="match status" value="1"/>
</dbReference>
<keyword evidence="7" id="KW-0902">Two-component regulatory system</keyword>
<dbReference type="Pfam" id="PF02518">
    <property type="entry name" value="HATPase_c"/>
    <property type="match status" value="1"/>
</dbReference>
<dbReference type="Proteomes" id="UP001209681">
    <property type="component" value="Unassembled WGS sequence"/>
</dbReference>
<dbReference type="InterPro" id="IPR003661">
    <property type="entry name" value="HisK_dim/P_dom"/>
</dbReference>
<keyword evidence="4 9" id="KW-0597">Phosphoprotein</keyword>
<sequence>MGNRTHKHPDSPPDSRTKGTHGNTIRLSRRLVAGILIPSIFCMGILFTMLHTRITEGRLSRELMQETRMLARNLPVPTIRSFTATEQDIRNPLYIGIQNHLRTIHNVYPYTAHAYLVGKNAEGQPFLYMDGRPDSDPVPGRTLENTPPGLEQVFLEQESLFSLSPDKKQLHALYPIKDELGLIAVLILERPLNGETRQTIMGSPPMVITLLAMATLICWLLLFHPFAEKVPFVFRYGPFLATFLCGTIVTTAMAWVAHNMESRRFHERFLQIAEMQTLKVADHFNQLKNIKLESIGRFLEASQEVSQEEFLHFTQPLMKNTIIRGWYFARPVANHEKNDVESRMSRESDSPFFFWENSTDGHLTPVSERTGYLPITHGTCCREMSSDLRGFDLVSIPLLHEALADAETYQISTASPPLTFGPAPEAGKSLFIFRPVFSKGQERLLEGMVTGVINLDQALPDLNSFQQKEGGPAVITDLFYLHTDAAPVLLTSTLAGHEATADTHLKNRKPYHHWHIRPLFIFGQSFIIVNHEGPFFDSLYPERSGRYTAMAGLVITLFASLRFFLSVRHKEKLERLVGQRTADLTESEERFKTLFIQSPVPMLIHDKDKGSILEANPAGYKAYGFSSLEELQEGDFWLDTPYSFQDALHLIHKAGTGPLPPFEWCCRNVSGETIWANVTLTPILLEGKKQILVTWIDITSRRQAEEKLLRTNVLLQEAMGHARAMAREAHTANVTKSQFLANMSHELRTPLNAIMGITELIRETPLTPDQQKYAELIEKNSGHLFSIITDILDFSRLEAGNLTLYLREFNLRELLKDLALSFALETAKKKIALSWSLDERSPERVMGDRNRIRQVLENLVSNAIKFTEKGQVRIAVENKAAAPDQQTLLFSVTDTGIGIDQEKISLLFEKFSQADISISRRYGGTGLGLAICRELIVLMGGSIGAESLKGQGSRFWFQLNLEPVSRTSQPIPPEVAPASAPAAEADAVPTILIVEDNFTNQIVATGLLAKLGVRSAVASDALSALQALKEKNYDLVLMDIQMPGMDGLEATRRIRNGEAGEPTIPIIAMTAHAQEMDRRACLAAGMNGYLSKPVSGSHLRGSLMQWLPFFQKKSGPAP</sequence>
<feature type="modified residue" description="4-aspartylphosphate" evidence="9">
    <location>
        <position position="1039"/>
    </location>
</feature>
<name>A0ABT3N627_9BACT</name>
<dbReference type="InterPro" id="IPR011006">
    <property type="entry name" value="CheY-like_superfamily"/>
</dbReference>
<evidence type="ECO:0000256" key="10">
    <source>
        <dbReference type="SAM" id="MobiDB-lite"/>
    </source>
</evidence>
<dbReference type="InterPro" id="IPR036890">
    <property type="entry name" value="HATPase_C_sf"/>
</dbReference>
<dbReference type="Gene3D" id="3.30.450.350">
    <property type="entry name" value="CHASE domain"/>
    <property type="match status" value="1"/>
</dbReference>
<evidence type="ECO:0000313" key="17">
    <source>
        <dbReference type="Proteomes" id="UP001209681"/>
    </source>
</evidence>
<dbReference type="CDD" id="cd16922">
    <property type="entry name" value="HATPase_EvgS-ArcB-TorS-like"/>
    <property type="match status" value="1"/>
</dbReference>
<dbReference type="InterPro" id="IPR003594">
    <property type="entry name" value="HATPase_dom"/>
</dbReference>
<dbReference type="Pfam" id="PF00512">
    <property type="entry name" value="HisKA"/>
    <property type="match status" value="1"/>
</dbReference>
<keyword evidence="8 11" id="KW-0472">Membrane</keyword>
<proteinExistence type="predicted"/>
<feature type="compositionally biased region" description="Basic and acidic residues" evidence="10">
    <location>
        <begin position="8"/>
        <end position="17"/>
    </location>
</feature>
<dbReference type="PROSITE" id="PS50113">
    <property type="entry name" value="PAC"/>
    <property type="match status" value="1"/>
</dbReference>
<feature type="domain" description="Histidine kinase" evidence="12">
    <location>
        <begin position="742"/>
        <end position="963"/>
    </location>
</feature>
<dbReference type="EC" id="2.7.13.3" evidence="3"/>
<reference evidence="16 17" key="1">
    <citation type="submission" date="2022-11" db="EMBL/GenBank/DDBJ databases">
        <title>Desulfobotulus tamanensis H1 sp. nov. - anaerobic, alkaliphilic, sulphate reducing bacterium isolated from terrestrial mud volcano.</title>
        <authorList>
            <person name="Frolova A."/>
            <person name="Merkel A.Y."/>
            <person name="Slobodkin A.I."/>
        </authorList>
    </citation>
    <scope>NUCLEOTIDE SEQUENCE [LARGE SCALE GENOMIC DNA]</scope>
    <source>
        <strain evidence="16 17">H1</strain>
    </source>
</reference>
<dbReference type="PROSITE" id="PS50110">
    <property type="entry name" value="RESPONSE_REGULATORY"/>
    <property type="match status" value="1"/>
</dbReference>
<evidence type="ECO:0000256" key="11">
    <source>
        <dbReference type="SAM" id="Phobius"/>
    </source>
</evidence>
<dbReference type="Pfam" id="PF03924">
    <property type="entry name" value="CHASE"/>
    <property type="match status" value="1"/>
</dbReference>
<dbReference type="Gene3D" id="3.40.50.2300">
    <property type="match status" value="1"/>
</dbReference>
<evidence type="ECO:0000256" key="4">
    <source>
        <dbReference type="ARBA" id="ARBA00022553"/>
    </source>
</evidence>
<comment type="subcellular location">
    <subcellularLocation>
        <location evidence="2">Membrane</location>
    </subcellularLocation>
</comment>
<dbReference type="InterPro" id="IPR001789">
    <property type="entry name" value="Sig_transdc_resp-reg_receiver"/>
</dbReference>
<dbReference type="InterPro" id="IPR042240">
    <property type="entry name" value="CHASE_sf"/>
</dbReference>
<dbReference type="InterPro" id="IPR035965">
    <property type="entry name" value="PAS-like_dom_sf"/>
</dbReference>
<dbReference type="InterPro" id="IPR006189">
    <property type="entry name" value="CHASE_dom"/>
</dbReference>
<comment type="catalytic activity">
    <reaction evidence="1">
        <text>ATP + protein L-histidine = ADP + protein N-phospho-L-histidine.</text>
        <dbReference type="EC" id="2.7.13.3"/>
    </reaction>
</comment>
<feature type="domain" description="PAC" evidence="14">
    <location>
        <begin position="660"/>
        <end position="710"/>
    </location>
</feature>
<dbReference type="PRINTS" id="PR00344">
    <property type="entry name" value="BCTRLSENSOR"/>
</dbReference>
<feature type="domain" description="Response regulatory" evidence="13">
    <location>
        <begin position="990"/>
        <end position="1107"/>
    </location>
</feature>
<dbReference type="InterPro" id="IPR004358">
    <property type="entry name" value="Sig_transdc_His_kin-like_C"/>
</dbReference>
<dbReference type="InterPro" id="IPR036097">
    <property type="entry name" value="HisK_dim/P_sf"/>
</dbReference>
<dbReference type="SMART" id="SM01079">
    <property type="entry name" value="CHASE"/>
    <property type="match status" value="1"/>
</dbReference>
<feature type="domain" description="CHASE" evidence="15">
    <location>
        <begin position="301"/>
        <end position="517"/>
    </location>
</feature>
<keyword evidence="16" id="KW-0067">ATP-binding</keyword>
<evidence type="ECO:0000256" key="7">
    <source>
        <dbReference type="ARBA" id="ARBA00023012"/>
    </source>
</evidence>
<dbReference type="SUPFAM" id="SSF55785">
    <property type="entry name" value="PYP-like sensor domain (PAS domain)"/>
    <property type="match status" value="1"/>
</dbReference>
<keyword evidence="5 11" id="KW-0812">Transmembrane</keyword>
<evidence type="ECO:0000259" key="14">
    <source>
        <dbReference type="PROSITE" id="PS50113"/>
    </source>
</evidence>
<feature type="transmembrane region" description="Helical" evidence="11">
    <location>
        <begin position="31"/>
        <end position="50"/>
    </location>
</feature>
<feature type="transmembrane region" description="Helical" evidence="11">
    <location>
        <begin position="207"/>
        <end position="227"/>
    </location>
</feature>
<evidence type="ECO:0000313" key="16">
    <source>
        <dbReference type="EMBL" id="MCW7752903.1"/>
    </source>
</evidence>
<accession>A0ABT3N627</accession>
<evidence type="ECO:0000259" key="15">
    <source>
        <dbReference type="PROSITE" id="PS50839"/>
    </source>
</evidence>
<comment type="caution">
    <text evidence="16">The sequence shown here is derived from an EMBL/GenBank/DDBJ whole genome shotgun (WGS) entry which is preliminary data.</text>
</comment>
<evidence type="ECO:0000256" key="5">
    <source>
        <dbReference type="ARBA" id="ARBA00022692"/>
    </source>
</evidence>
<dbReference type="NCBIfam" id="TIGR00229">
    <property type="entry name" value="sensory_box"/>
    <property type="match status" value="1"/>
</dbReference>
<dbReference type="SUPFAM" id="SSF55874">
    <property type="entry name" value="ATPase domain of HSP90 chaperone/DNA topoisomerase II/histidine kinase"/>
    <property type="match status" value="1"/>
</dbReference>
<dbReference type="PROSITE" id="PS50839">
    <property type="entry name" value="CHASE"/>
    <property type="match status" value="1"/>
</dbReference>
<feature type="transmembrane region" description="Helical" evidence="11">
    <location>
        <begin position="239"/>
        <end position="258"/>
    </location>
</feature>
<evidence type="ECO:0000256" key="9">
    <source>
        <dbReference type="PROSITE-ProRule" id="PRU00169"/>
    </source>
</evidence>
<dbReference type="Gene3D" id="1.10.287.130">
    <property type="match status" value="1"/>
</dbReference>
<gene>
    <name evidence="16" type="ORF">OOT00_02775</name>
</gene>
<evidence type="ECO:0000259" key="12">
    <source>
        <dbReference type="PROSITE" id="PS50109"/>
    </source>
</evidence>
<dbReference type="SMART" id="SM00387">
    <property type="entry name" value="HATPase_c"/>
    <property type="match status" value="1"/>
</dbReference>
<dbReference type="EMBL" id="JAPFPW010000002">
    <property type="protein sequence ID" value="MCW7752903.1"/>
    <property type="molecule type" value="Genomic_DNA"/>
</dbReference>
<evidence type="ECO:0000256" key="3">
    <source>
        <dbReference type="ARBA" id="ARBA00012438"/>
    </source>
</evidence>
<evidence type="ECO:0000256" key="6">
    <source>
        <dbReference type="ARBA" id="ARBA00022989"/>
    </source>
</evidence>
<keyword evidence="6 11" id="KW-1133">Transmembrane helix</keyword>
<dbReference type="SMART" id="SM00448">
    <property type="entry name" value="REC"/>
    <property type="match status" value="1"/>
</dbReference>
<dbReference type="Gene3D" id="3.30.565.10">
    <property type="entry name" value="Histidine kinase-like ATPase, C-terminal domain"/>
    <property type="match status" value="1"/>
</dbReference>
<evidence type="ECO:0000259" key="13">
    <source>
        <dbReference type="PROSITE" id="PS50110"/>
    </source>
</evidence>
<dbReference type="CDD" id="cd17546">
    <property type="entry name" value="REC_hyHK_CKI1_RcsC-like"/>
    <property type="match status" value="1"/>
</dbReference>
<organism evidence="16 17">
    <name type="scientific">Desulfobotulus pelophilus</name>
    <dbReference type="NCBI Taxonomy" id="2823377"/>
    <lineage>
        <taxon>Bacteria</taxon>
        <taxon>Pseudomonadati</taxon>
        <taxon>Thermodesulfobacteriota</taxon>
        <taxon>Desulfobacteria</taxon>
        <taxon>Desulfobacterales</taxon>
        <taxon>Desulfobacteraceae</taxon>
        <taxon>Desulfobotulus</taxon>
    </lineage>
</organism>
<evidence type="ECO:0000256" key="1">
    <source>
        <dbReference type="ARBA" id="ARBA00000085"/>
    </source>
</evidence>
<feature type="region of interest" description="Disordered" evidence="10">
    <location>
        <begin position="1"/>
        <end position="23"/>
    </location>
</feature>
<dbReference type="InterPro" id="IPR000014">
    <property type="entry name" value="PAS"/>
</dbReference>
<dbReference type="PANTHER" id="PTHR45339:SF1">
    <property type="entry name" value="HYBRID SIGNAL TRANSDUCTION HISTIDINE KINASE J"/>
    <property type="match status" value="1"/>
</dbReference>
<dbReference type="Pfam" id="PF00072">
    <property type="entry name" value="Response_reg"/>
    <property type="match status" value="1"/>
</dbReference>
<dbReference type="Pfam" id="PF13426">
    <property type="entry name" value="PAS_9"/>
    <property type="match status" value="1"/>
</dbReference>
<dbReference type="PANTHER" id="PTHR45339">
    <property type="entry name" value="HYBRID SIGNAL TRANSDUCTION HISTIDINE KINASE J"/>
    <property type="match status" value="1"/>
</dbReference>
<dbReference type="CDD" id="cd00082">
    <property type="entry name" value="HisKA"/>
    <property type="match status" value="1"/>
</dbReference>
<dbReference type="PROSITE" id="PS50109">
    <property type="entry name" value="HIS_KIN"/>
    <property type="match status" value="1"/>
</dbReference>
<keyword evidence="16" id="KW-0547">Nucleotide-binding</keyword>
<dbReference type="SUPFAM" id="SSF52172">
    <property type="entry name" value="CheY-like"/>
    <property type="match status" value="1"/>
</dbReference>
<dbReference type="SMART" id="SM00388">
    <property type="entry name" value="HisKA"/>
    <property type="match status" value="1"/>
</dbReference>
<evidence type="ECO:0000256" key="2">
    <source>
        <dbReference type="ARBA" id="ARBA00004370"/>
    </source>
</evidence>
<dbReference type="InterPro" id="IPR000700">
    <property type="entry name" value="PAS-assoc_C"/>
</dbReference>
<evidence type="ECO:0000256" key="8">
    <source>
        <dbReference type="ARBA" id="ARBA00023136"/>
    </source>
</evidence>
<protein>
    <recommendedName>
        <fullName evidence="3">histidine kinase</fullName>
        <ecNumber evidence="3">2.7.13.3</ecNumber>
    </recommendedName>
</protein>
<dbReference type="GO" id="GO:0005524">
    <property type="term" value="F:ATP binding"/>
    <property type="evidence" value="ECO:0007669"/>
    <property type="project" value="UniProtKB-KW"/>
</dbReference>
<dbReference type="InterPro" id="IPR005467">
    <property type="entry name" value="His_kinase_dom"/>
</dbReference>
<dbReference type="RefSeq" id="WP_265423763.1">
    <property type="nucleotide sequence ID" value="NZ_JAPFPW010000002.1"/>
</dbReference>
<keyword evidence="17" id="KW-1185">Reference proteome</keyword>
<dbReference type="SUPFAM" id="SSF47384">
    <property type="entry name" value="Homodimeric domain of signal transducing histidine kinase"/>
    <property type="match status" value="1"/>
</dbReference>